<reference evidence="2" key="1">
    <citation type="journal article" date="2019" name="Int. J. Syst. Evol. Microbiol.">
        <title>The Global Catalogue of Microorganisms (GCM) 10K type strain sequencing project: providing services to taxonomists for standard genome sequencing and annotation.</title>
        <authorList>
            <consortium name="The Broad Institute Genomics Platform"/>
            <consortium name="The Broad Institute Genome Sequencing Center for Infectious Disease"/>
            <person name="Wu L."/>
            <person name="Ma J."/>
        </authorList>
    </citation>
    <scope>NUCLEOTIDE SEQUENCE [LARGE SCALE GENOMIC DNA]</scope>
    <source>
        <strain evidence="2">JCM 19134</strain>
    </source>
</reference>
<protein>
    <submittedName>
        <fullName evidence="1">Uncharacterized protein</fullName>
    </submittedName>
</protein>
<comment type="caution">
    <text evidence="1">The sequence shown here is derived from an EMBL/GenBank/DDBJ whole genome shotgun (WGS) entry which is preliminary data.</text>
</comment>
<accession>A0AAV3U9V1</accession>
<dbReference type="Proteomes" id="UP001409585">
    <property type="component" value="Unassembled WGS sequence"/>
</dbReference>
<dbReference type="EMBL" id="BAABLX010000080">
    <property type="protein sequence ID" value="GAA4961356.1"/>
    <property type="molecule type" value="Genomic_DNA"/>
</dbReference>
<dbReference type="RefSeq" id="WP_345428078.1">
    <property type="nucleotide sequence ID" value="NZ_AP031496.1"/>
</dbReference>
<evidence type="ECO:0000313" key="2">
    <source>
        <dbReference type="Proteomes" id="UP001409585"/>
    </source>
</evidence>
<name>A0AAV3U9V1_9ALTE</name>
<sequence length="128" mass="14484">MSKILKVGIDIHGVIDTYPEKFKILSNALVAHGSEVHIVTGSKRSPKIDEVLQQAGIAFTHYFSIVEHLEASGEVVWQGDQPFADQNKWNRAKRDYCHNTGIDLMFDDSPVYRETFHDTAATYLHVIN</sequence>
<keyword evidence="2" id="KW-1185">Reference proteome</keyword>
<gene>
    <name evidence="1" type="ORF">GCM10025791_48570</name>
</gene>
<evidence type="ECO:0000313" key="1">
    <source>
        <dbReference type="EMBL" id="GAA4961356.1"/>
    </source>
</evidence>
<proteinExistence type="predicted"/>
<organism evidence="1 2">
    <name type="scientific">Halioxenophilus aromaticivorans</name>
    <dbReference type="NCBI Taxonomy" id="1306992"/>
    <lineage>
        <taxon>Bacteria</taxon>
        <taxon>Pseudomonadati</taxon>
        <taxon>Pseudomonadota</taxon>
        <taxon>Gammaproteobacteria</taxon>
        <taxon>Alteromonadales</taxon>
        <taxon>Alteromonadaceae</taxon>
        <taxon>Halioxenophilus</taxon>
    </lineage>
</organism>
<dbReference type="AlphaFoldDB" id="A0AAV3U9V1"/>